<feature type="transmembrane region" description="Helical" evidence="1">
    <location>
        <begin position="141"/>
        <end position="159"/>
    </location>
</feature>
<feature type="transmembrane region" description="Helical" evidence="1">
    <location>
        <begin position="39"/>
        <end position="58"/>
    </location>
</feature>
<keyword evidence="2" id="KW-0614">Plasmid</keyword>
<reference evidence="2" key="1">
    <citation type="journal article" date="2010" name="BMC Genomics">
        <title>Genomes of three tomato pathogens within the Ralstonia solanacearum species complex reveal significant evolutionary divergence.</title>
        <authorList>
            <person name="Remenant B."/>
            <person name="Coupat-Goutaland B."/>
            <person name="Guidot A."/>
            <person name="Cellier G."/>
            <person name="Wicker E."/>
            <person name="Allen C."/>
            <person name="Fegan M."/>
            <person name="Pruvost O."/>
            <person name="Elbaz M."/>
            <person name="Calteau A."/>
            <person name="Salvignol G."/>
            <person name="Mornico D."/>
            <person name="Mangenot S."/>
            <person name="Barbe V."/>
            <person name="Medigue C."/>
            <person name="Prior P."/>
        </authorList>
    </citation>
    <scope>NUCLEOTIDE SEQUENCE [LARGE SCALE GENOMIC DNA]</scope>
    <source>
        <strain evidence="2">CFBP2957</strain>
        <plasmid evidence="2">RCFBPv3_mp</plasmid>
    </source>
</reference>
<proteinExistence type="predicted"/>
<reference evidence="2" key="2">
    <citation type="submission" date="2010-02" db="EMBL/GenBank/DDBJ databases">
        <authorList>
            <person name="Genoscope - CEA"/>
        </authorList>
    </citation>
    <scope>NUCLEOTIDE SEQUENCE</scope>
    <source>
        <strain evidence="2">CFBP2957</strain>
        <plasmid evidence="2">RCFBPv3_mp</plasmid>
    </source>
</reference>
<evidence type="ECO:0000256" key="1">
    <source>
        <dbReference type="SAM" id="Phobius"/>
    </source>
</evidence>
<name>D8P2Z1_RALSL</name>
<keyword evidence="1" id="KW-0472">Membrane</keyword>
<feature type="transmembrane region" description="Helical" evidence="1">
    <location>
        <begin position="70"/>
        <end position="90"/>
    </location>
</feature>
<dbReference type="EMBL" id="FP885907">
    <property type="protein sequence ID" value="CBJ53277.1"/>
    <property type="molecule type" value="Genomic_DNA"/>
</dbReference>
<sequence length="164" mass="18380">MHRQNLWLQDTETLFQLMVAVAQSESSMKGIELIIRRQVLIFFGSVAGIFAASLGMFLLPSFDLEARSFLVWYLSRVEAVKVAVFILLSSPLVAKGIVCRKLFIYGAAFGVLYPVTFFIASWIASLGIAGVLQFKQLISEVSSFVLQFLFAMVLTTLIGRREMR</sequence>
<gene>
    <name evidence="2" type="ORF">RCFBP_mp10490</name>
</gene>
<organism evidence="2">
    <name type="scientific">Ralstonia solanacearum CFBP2957</name>
    <dbReference type="NCBI Taxonomy" id="859656"/>
    <lineage>
        <taxon>Bacteria</taxon>
        <taxon>Pseudomonadati</taxon>
        <taxon>Pseudomonadota</taxon>
        <taxon>Betaproteobacteria</taxon>
        <taxon>Burkholderiales</taxon>
        <taxon>Burkholderiaceae</taxon>
        <taxon>Ralstonia</taxon>
        <taxon>Ralstonia solanacearum species complex</taxon>
    </lineage>
</organism>
<geneLocation type="plasmid" evidence="2">
    <name>RCFBPv3_mp</name>
</geneLocation>
<evidence type="ECO:0000313" key="2">
    <source>
        <dbReference type="EMBL" id="CBJ53277.1"/>
    </source>
</evidence>
<evidence type="ECO:0008006" key="3">
    <source>
        <dbReference type="Google" id="ProtNLM"/>
    </source>
</evidence>
<keyword evidence="1" id="KW-0812">Transmembrane</keyword>
<feature type="transmembrane region" description="Helical" evidence="1">
    <location>
        <begin position="102"/>
        <end position="129"/>
    </location>
</feature>
<keyword evidence="1" id="KW-1133">Transmembrane helix</keyword>
<dbReference type="AlphaFoldDB" id="D8P2Z1"/>
<accession>D8P2Z1</accession>
<protein>
    <recommendedName>
        <fullName evidence="3">Transmembrane protein</fullName>
    </recommendedName>
</protein>